<organism evidence="15 16">
    <name type="scientific">Roseicyclus elongatus DSM 19469</name>
    <dbReference type="NCBI Taxonomy" id="1294273"/>
    <lineage>
        <taxon>Bacteria</taxon>
        <taxon>Pseudomonadati</taxon>
        <taxon>Pseudomonadota</taxon>
        <taxon>Alphaproteobacteria</taxon>
        <taxon>Rhodobacterales</taxon>
        <taxon>Roseobacteraceae</taxon>
        <taxon>Roseicyclus</taxon>
    </lineage>
</organism>
<dbReference type="InterPro" id="IPR016174">
    <property type="entry name" value="Di-haem_cyt_TM"/>
</dbReference>
<feature type="transmembrane region" description="Helical" evidence="13">
    <location>
        <begin position="51"/>
        <end position="71"/>
    </location>
</feature>
<dbReference type="GO" id="GO:0009055">
    <property type="term" value="F:electron transfer activity"/>
    <property type="evidence" value="ECO:0007669"/>
    <property type="project" value="InterPro"/>
</dbReference>
<proteinExistence type="inferred from homology"/>
<dbReference type="RefSeq" id="WP_025311977.1">
    <property type="nucleotide sequence ID" value="NZ_CP004372.1"/>
</dbReference>
<evidence type="ECO:0000256" key="4">
    <source>
        <dbReference type="ARBA" id="ARBA00022475"/>
    </source>
</evidence>
<comment type="subcellular location">
    <subcellularLocation>
        <location evidence="2">Cell membrane</location>
        <topology evidence="2">Multi-pass membrane protein</topology>
    </subcellularLocation>
</comment>
<accession>W8RSQ7</accession>
<evidence type="ECO:0000313" key="16">
    <source>
        <dbReference type="Proteomes" id="UP000019593"/>
    </source>
</evidence>
<keyword evidence="3" id="KW-0813">Transport</keyword>
<keyword evidence="6 13" id="KW-0812">Transmembrane</keyword>
<dbReference type="KEGG" id="red:roselon_01802"/>
<evidence type="ECO:0000256" key="11">
    <source>
        <dbReference type="ARBA" id="ARBA00023136"/>
    </source>
</evidence>
<evidence type="ECO:0000256" key="7">
    <source>
        <dbReference type="ARBA" id="ARBA00022723"/>
    </source>
</evidence>
<comment type="similarity">
    <text evidence="12">Belongs to the cytochrome b561 family.</text>
</comment>
<evidence type="ECO:0000256" key="9">
    <source>
        <dbReference type="ARBA" id="ARBA00022989"/>
    </source>
</evidence>
<protein>
    <submittedName>
        <fullName evidence="15">Cytochrome B561</fullName>
    </submittedName>
</protein>
<evidence type="ECO:0000256" key="13">
    <source>
        <dbReference type="SAM" id="Phobius"/>
    </source>
</evidence>
<dbReference type="PANTHER" id="PTHR30529">
    <property type="entry name" value="CYTOCHROME B561"/>
    <property type="match status" value="1"/>
</dbReference>
<dbReference type="GO" id="GO:0020037">
    <property type="term" value="F:heme binding"/>
    <property type="evidence" value="ECO:0007669"/>
    <property type="project" value="TreeGrafter"/>
</dbReference>
<dbReference type="Pfam" id="PF01292">
    <property type="entry name" value="Ni_hydr_CYTB"/>
    <property type="match status" value="1"/>
</dbReference>
<feature type="transmembrane region" description="Helical" evidence="13">
    <location>
        <begin position="127"/>
        <end position="149"/>
    </location>
</feature>
<evidence type="ECO:0000256" key="3">
    <source>
        <dbReference type="ARBA" id="ARBA00022448"/>
    </source>
</evidence>
<dbReference type="GO" id="GO:0046872">
    <property type="term" value="F:metal ion binding"/>
    <property type="evidence" value="ECO:0007669"/>
    <property type="project" value="UniProtKB-KW"/>
</dbReference>
<evidence type="ECO:0000256" key="5">
    <source>
        <dbReference type="ARBA" id="ARBA00022617"/>
    </source>
</evidence>
<dbReference type="GO" id="GO:0022904">
    <property type="term" value="P:respiratory electron transport chain"/>
    <property type="evidence" value="ECO:0007669"/>
    <property type="project" value="InterPro"/>
</dbReference>
<keyword evidence="5" id="KW-0349">Heme</keyword>
<keyword evidence="11 13" id="KW-0472">Membrane</keyword>
<dbReference type="STRING" id="1294273.roselon_01802"/>
<evidence type="ECO:0000313" key="15">
    <source>
        <dbReference type="EMBL" id="AHM04168.1"/>
    </source>
</evidence>
<dbReference type="EMBL" id="CP004372">
    <property type="protein sequence ID" value="AHM04168.1"/>
    <property type="molecule type" value="Genomic_DNA"/>
</dbReference>
<dbReference type="HOGENOM" id="CLU_095321_2_1_5"/>
<evidence type="ECO:0000256" key="1">
    <source>
        <dbReference type="ARBA" id="ARBA00001970"/>
    </source>
</evidence>
<dbReference type="InterPro" id="IPR011577">
    <property type="entry name" value="Cyt_b561_bac/Ni-Hgenase"/>
</dbReference>
<dbReference type="PANTHER" id="PTHR30529:SF7">
    <property type="entry name" value="CYTOCHROME B561 BACTERIAL_NI-HYDROGENASE DOMAIN-CONTAINING PROTEIN"/>
    <property type="match status" value="1"/>
</dbReference>
<keyword evidence="16" id="KW-1185">Reference proteome</keyword>
<keyword evidence="7" id="KW-0479">Metal-binding</keyword>
<reference evidence="15 16" key="1">
    <citation type="submission" date="2013-03" db="EMBL/GenBank/DDBJ databases">
        <authorList>
            <person name="Fiebig A."/>
            <person name="Goeker M."/>
            <person name="Klenk H.-P.P."/>
        </authorList>
    </citation>
    <scope>NUCLEOTIDE SEQUENCE [LARGE SCALE GENOMIC DNA]</scope>
    <source>
        <strain evidence="16">DSM 19469</strain>
    </source>
</reference>
<feature type="transmembrane region" description="Helical" evidence="13">
    <location>
        <begin position="97"/>
        <end position="115"/>
    </location>
</feature>
<gene>
    <name evidence="15" type="ORF">roselon_01802</name>
</gene>
<feature type="domain" description="Cytochrome b561 bacterial/Ni-hydrogenase" evidence="14">
    <location>
        <begin position="7"/>
        <end position="159"/>
    </location>
</feature>
<dbReference type="GO" id="GO:0005886">
    <property type="term" value="C:plasma membrane"/>
    <property type="evidence" value="ECO:0007669"/>
    <property type="project" value="UniProtKB-SubCell"/>
</dbReference>
<dbReference type="eggNOG" id="COG3038">
    <property type="taxonomic scope" value="Bacteria"/>
</dbReference>
<keyword evidence="10" id="KW-0408">Iron</keyword>
<dbReference type="OrthoDB" id="8156287at2"/>
<dbReference type="Proteomes" id="UP000019593">
    <property type="component" value="Chromosome"/>
</dbReference>
<name>W8RSQ7_9RHOB</name>
<sequence>MSDAAGYSRTQILLHWGTVLLVALQYLLHGGVATAYDRAVETGDYAVTLPVALHAAGGMAILLLATARLLLRKEHGTPPPPEGEPPLFQKLGHGTHLAFYGLLFLLPVTGAAAWGGQMAGASTAHEVLKTVLLILIIAHVGAVALHQWVWKTGLIRRMTVPRPE</sequence>
<feature type="transmembrane region" description="Helical" evidence="13">
    <location>
        <begin position="12"/>
        <end position="31"/>
    </location>
</feature>
<evidence type="ECO:0000256" key="8">
    <source>
        <dbReference type="ARBA" id="ARBA00022982"/>
    </source>
</evidence>
<dbReference type="SUPFAM" id="SSF81342">
    <property type="entry name" value="Transmembrane di-heme cytochromes"/>
    <property type="match status" value="1"/>
</dbReference>
<comment type="cofactor">
    <cofactor evidence="1">
        <name>heme b</name>
        <dbReference type="ChEBI" id="CHEBI:60344"/>
    </cofactor>
</comment>
<evidence type="ECO:0000256" key="6">
    <source>
        <dbReference type="ARBA" id="ARBA00022692"/>
    </source>
</evidence>
<evidence type="ECO:0000259" key="14">
    <source>
        <dbReference type="Pfam" id="PF01292"/>
    </source>
</evidence>
<dbReference type="AlphaFoldDB" id="W8RSQ7"/>
<keyword evidence="8" id="KW-0249">Electron transport</keyword>
<keyword evidence="4" id="KW-1003">Cell membrane</keyword>
<evidence type="ECO:0000256" key="12">
    <source>
        <dbReference type="ARBA" id="ARBA00037975"/>
    </source>
</evidence>
<keyword evidence="9 13" id="KW-1133">Transmembrane helix</keyword>
<evidence type="ECO:0000256" key="10">
    <source>
        <dbReference type="ARBA" id="ARBA00023004"/>
    </source>
</evidence>
<dbReference type="InterPro" id="IPR052168">
    <property type="entry name" value="Cytochrome_b561_oxidase"/>
</dbReference>
<evidence type="ECO:0000256" key="2">
    <source>
        <dbReference type="ARBA" id="ARBA00004651"/>
    </source>
</evidence>